<reference evidence="2" key="1">
    <citation type="submission" date="2022-11" db="EMBL/GenBank/DDBJ databases">
        <title>Centuries of genome instability and evolution in soft-shell clam transmissible cancer (bioRxiv).</title>
        <authorList>
            <person name="Hart S.F.M."/>
            <person name="Yonemitsu M.A."/>
            <person name="Giersch R.M."/>
            <person name="Beal B.F."/>
            <person name="Arriagada G."/>
            <person name="Davis B.W."/>
            <person name="Ostrander E.A."/>
            <person name="Goff S.P."/>
            <person name="Metzger M.J."/>
        </authorList>
    </citation>
    <scope>NUCLEOTIDE SEQUENCE</scope>
    <source>
        <strain evidence="2">MELC-2E11</strain>
        <tissue evidence="2">Siphon/mantle</tissue>
    </source>
</reference>
<evidence type="ECO:0000313" key="2">
    <source>
        <dbReference type="EMBL" id="WAR19454.1"/>
    </source>
</evidence>
<sequence>VLHISYKNVNTDNVMFDSKNIYSEIEEDVSEKDLGIHFSNSLSFDSHINKTVNKANSLIGLFKRNFKHKQIIENCQRRATKLVLEISHLPYEQRFIELNLPSLEYRKLQDSNTLKSLLVGSFDVAQKLTDSAGLASLGIICKEPTFDVYPQVLSSLNEIGKDVVKEINPWVINTLVDWCNFDNVICSSPLKSLDTQSSDSTSSTDCSQTSSTGCSQTSSSGCSQTSSSGCSQTSSAGCSQTSSAGCSQTLSSGCSQTSSSGCSQTSSSDCSHTSSSGCSQTSESCKIQASISPLMWLLPPARGTNTAVVREHESSIAEI</sequence>
<dbReference type="Proteomes" id="UP001164746">
    <property type="component" value="Chromosome 11"/>
</dbReference>
<gene>
    <name evidence="2" type="ORF">MAR_001292</name>
</gene>
<name>A0ABY7FDK5_MYAAR</name>
<keyword evidence="3" id="KW-1185">Reference proteome</keyword>
<protein>
    <submittedName>
        <fullName evidence="2">Uncharacterized protein</fullName>
    </submittedName>
</protein>
<dbReference type="EMBL" id="CP111022">
    <property type="protein sequence ID" value="WAR19454.1"/>
    <property type="molecule type" value="Genomic_DNA"/>
</dbReference>
<feature type="compositionally biased region" description="Low complexity" evidence="1">
    <location>
        <begin position="195"/>
        <end position="220"/>
    </location>
</feature>
<proteinExistence type="predicted"/>
<evidence type="ECO:0000256" key="1">
    <source>
        <dbReference type="SAM" id="MobiDB-lite"/>
    </source>
</evidence>
<feature type="non-terminal residue" evidence="2">
    <location>
        <position position="1"/>
    </location>
</feature>
<accession>A0ABY7FDK5</accession>
<evidence type="ECO:0000313" key="3">
    <source>
        <dbReference type="Proteomes" id="UP001164746"/>
    </source>
</evidence>
<feature type="non-terminal residue" evidence="2">
    <location>
        <position position="319"/>
    </location>
</feature>
<feature type="region of interest" description="Disordered" evidence="1">
    <location>
        <begin position="192"/>
        <end position="220"/>
    </location>
</feature>
<organism evidence="2 3">
    <name type="scientific">Mya arenaria</name>
    <name type="common">Soft-shell clam</name>
    <dbReference type="NCBI Taxonomy" id="6604"/>
    <lineage>
        <taxon>Eukaryota</taxon>
        <taxon>Metazoa</taxon>
        <taxon>Spiralia</taxon>
        <taxon>Lophotrochozoa</taxon>
        <taxon>Mollusca</taxon>
        <taxon>Bivalvia</taxon>
        <taxon>Autobranchia</taxon>
        <taxon>Heteroconchia</taxon>
        <taxon>Euheterodonta</taxon>
        <taxon>Imparidentia</taxon>
        <taxon>Neoheterodontei</taxon>
        <taxon>Myida</taxon>
        <taxon>Myoidea</taxon>
        <taxon>Myidae</taxon>
        <taxon>Mya</taxon>
    </lineage>
</organism>